<dbReference type="OrthoDB" id="6115147at2"/>
<gene>
    <name evidence="1" type="ORF">SAMN05216175_10421</name>
</gene>
<accession>A0A1I2PSS2</accession>
<organism evidence="1 2">
    <name type="scientific">Neptunomonas qingdaonensis</name>
    <dbReference type="NCBI Taxonomy" id="1045558"/>
    <lineage>
        <taxon>Bacteria</taxon>
        <taxon>Pseudomonadati</taxon>
        <taxon>Pseudomonadota</taxon>
        <taxon>Gammaproteobacteria</taxon>
        <taxon>Oceanospirillales</taxon>
        <taxon>Oceanospirillaceae</taxon>
        <taxon>Neptunomonas</taxon>
    </lineage>
</organism>
<proteinExistence type="predicted"/>
<sequence length="221" mass="25207">MMHIPVLNQLETRTEWISFFRRERSYAYITNPLCLVDLQTTYLQITLLKEDMLDGRQATKFSLGSKSSIEPAWKMIKACNWQLSSIIDGLVSLNFNSNARDNAFPGIHRDLTVRKFFAKDKQLLAPTLIGPLTPLTQEPESWSLRDVCRLLSHHQYSHSEFLPQPLKPAPLRSMLLKIIDSPYGWAVTKNGTEISLSYLNKALLSIQPDIKKPVPRLQATG</sequence>
<dbReference type="STRING" id="1045558.SAMN05216175_10421"/>
<dbReference type="Proteomes" id="UP000198623">
    <property type="component" value="Unassembled WGS sequence"/>
</dbReference>
<name>A0A1I2PSS2_9GAMM</name>
<evidence type="ECO:0000313" key="2">
    <source>
        <dbReference type="Proteomes" id="UP000198623"/>
    </source>
</evidence>
<protein>
    <submittedName>
        <fullName evidence="1">Uncharacterized protein</fullName>
    </submittedName>
</protein>
<reference evidence="2" key="1">
    <citation type="submission" date="2016-10" db="EMBL/GenBank/DDBJ databases">
        <authorList>
            <person name="Varghese N."/>
            <person name="Submissions S."/>
        </authorList>
    </citation>
    <scope>NUCLEOTIDE SEQUENCE [LARGE SCALE GENOMIC DNA]</scope>
    <source>
        <strain evidence="2">CGMCC 1.10971</strain>
    </source>
</reference>
<keyword evidence="2" id="KW-1185">Reference proteome</keyword>
<dbReference type="AlphaFoldDB" id="A0A1I2PSS2"/>
<dbReference type="EMBL" id="FOOU01000004">
    <property type="protein sequence ID" value="SFG18433.1"/>
    <property type="molecule type" value="Genomic_DNA"/>
</dbReference>
<dbReference type="RefSeq" id="WP_090726235.1">
    <property type="nucleotide sequence ID" value="NZ_FOOU01000004.1"/>
</dbReference>
<evidence type="ECO:0000313" key="1">
    <source>
        <dbReference type="EMBL" id="SFG18433.1"/>
    </source>
</evidence>